<feature type="compositionally biased region" description="Basic and acidic residues" evidence="5">
    <location>
        <begin position="488"/>
        <end position="499"/>
    </location>
</feature>
<comment type="subcellular location">
    <subcellularLocation>
        <location evidence="1">Membrane</location>
        <topology evidence="1">Single-pass membrane protein</topology>
    </subcellularLocation>
</comment>
<evidence type="ECO:0000256" key="3">
    <source>
        <dbReference type="ARBA" id="ARBA00022989"/>
    </source>
</evidence>
<dbReference type="PANTHER" id="PTHR15549:SF30">
    <property type="entry name" value="MID2 DOMAIN-CONTAINING PROTEIN"/>
    <property type="match status" value="1"/>
</dbReference>
<organism evidence="7 8">
    <name type="scientific">Diplogelasinospora grovesii</name>
    <dbReference type="NCBI Taxonomy" id="303347"/>
    <lineage>
        <taxon>Eukaryota</taxon>
        <taxon>Fungi</taxon>
        <taxon>Dikarya</taxon>
        <taxon>Ascomycota</taxon>
        <taxon>Pezizomycotina</taxon>
        <taxon>Sordariomycetes</taxon>
        <taxon>Sordariomycetidae</taxon>
        <taxon>Sordariales</taxon>
        <taxon>Diplogelasinosporaceae</taxon>
        <taxon>Diplogelasinospora</taxon>
    </lineage>
</organism>
<dbReference type="PANTHER" id="PTHR15549">
    <property type="entry name" value="PAIRED IMMUNOGLOBULIN-LIKE TYPE 2 RECEPTOR"/>
    <property type="match status" value="1"/>
</dbReference>
<feature type="compositionally biased region" description="Polar residues" evidence="5">
    <location>
        <begin position="618"/>
        <end position="632"/>
    </location>
</feature>
<feature type="compositionally biased region" description="Polar residues" evidence="5">
    <location>
        <begin position="137"/>
        <end position="153"/>
    </location>
</feature>
<keyword evidence="4 6" id="KW-0472">Membrane</keyword>
<reference evidence="8" key="1">
    <citation type="journal article" date="2023" name="Mol. Phylogenet. Evol.">
        <title>Genome-scale phylogeny and comparative genomics of the fungal order Sordariales.</title>
        <authorList>
            <person name="Hensen N."/>
            <person name="Bonometti L."/>
            <person name="Westerberg I."/>
            <person name="Brannstrom I.O."/>
            <person name="Guillou S."/>
            <person name="Cros-Aarteil S."/>
            <person name="Calhoun S."/>
            <person name="Haridas S."/>
            <person name="Kuo A."/>
            <person name="Mondo S."/>
            <person name="Pangilinan J."/>
            <person name="Riley R."/>
            <person name="LaButti K."/>
            <person name="Andreopoulos B."/>
            <person name="Lipzen A."/>
            <person name="Chen C."/>
            <person name="Yan M."/>
            <person name="Daum C."/>
            <person name="Ng V."/>
            <person name="Clum A."/>
            <person name="Steindorff A."/>
            <person name="Ohm R.A."/>
            <person name="Martin F."/>
            <person name="Silar P."/>
            <person name="Natvig D.O."/>
            <person name="Lalanne C."/>
            <person name="Gautier V."/>
            <person name="Ament-Velasquez S.L."/>
            <person name="Kruys A."/>
            <person name="Hutchinson M.I."/>
            <person name="Powell A.J."/>
            <person name="Barry K."/>
            <person name="Miller A.N."/>
            <person name="Grigoriev I.V."/>
            <person name="Debuchy R."/>
            <person name="Gladieux P."/>
            <person name="Hiltunen Thoren M."/>
            <person name="Johannesson H."/>
        </authorList>
    </citation>
    <scope>NUCLEOTIDE SEQUENCE [LARGE SCALE GENOMIC DNA]</scope>
    <source>
        <strain evidence="8">CBS 340.73</strain>
    </source>
</reference>
<dbReference type="GO" id="GO:0016020">
    <property type="term" value="C:membrane"/>
    <property type="evidence" value="ECO:0007669"/>
    <property type="project" value="UniProtKB-SubCell"/>
</dbReference>
<feature type="compositionally biased region" description="Basic and acidic residues" evidence="5">
    <location>
        <begin position="572"/>
        <end position="588"/>
    </location>
</feature>
<dbReference type="Proteomes" id="UP001303473">
    <property type="component" value="Unassembled WGS sequence"/>
</dbReference>
<feature type="compositionally biased region" description="Polar residues" evidence="5">
    <location>
        <begin position="271"/>
        <end position="288"/>
    </location>
</feature>
<feature type="compositionally biased region" description="Low complexity" evidence="5">
    <location>
        <begin position="589"/>
        <end position="602"/>
    </location>
</feature>
<accession>A0AAN6S4U8</accession>
<protein>
    <submittedName>
        <fullName evidence="7">Uncharacterized protein</fullName>
    </submittedName>
</protein>
<keyword evidence="2 6" id="KW-0812">Transmembrane</keyword>
<name>A0AAN6S4U8_9PEZI</name>
<evidence type="ECO:0000256" key="1">
    <source>
        <dbReference type="ARBA" id="ARBA00004167"/>
    </source>
</evidence>
<evidence type="ECO:0000313" key="8">
    <source>
        <dbReference type="Proteomes" id="UP001303473"/>
    </source>
</evidence>
<sequence>MSTSGLPPGALITSINGKRCTAIPRSGSGSAVQATATTTAQITNLANTALADTIQTSQTDSSITASTADVLSANSQQGAPAAQATAQGTALPDVTASPDVTIGSTLVTDSPAAATPPFTTIGTAQASTGNAAAEATDSGSSTNSAVSAVPSPNSNAVQSTVAVAGGVIGGVVAISVVAFFVWWWRRRVLKKRRSTLLTPLDLDPRLGRRDEKGEYVINRGSIGPTPMSEKLKAAVGYNMKKVRGRLSRIVTRSNAGSQSNVNLDRGNSQFMEPAVSDSTHSRANSSALLSGGGAKVTSTKDRFVDWWTRLTADMKFNWRLREKDNNFDNVPTQTRNITNEKMGAAMSSGQPDFLTLLSMDDRELDQEAQRRRASISRRNGGSAGSAEHFLGGLSLNLGENPFSDVNALPHTSAKPPPLVVSQPNNPFSDANAIRDPPPPAMPRGNYVADIRRSRGQSDSNTRGRQPSTIYARDSVASVESFGTRRNKFRSDPFDLERPELLGNNKNSITSSTAGTAGSSGSGSRVSRPAGAHMRSESFTSKYSSGISLGDWSDPGPDVGPAAGAAAAAARWPEPRESPTQGWRDRLERGAAANANANGQQQQGSGGGGGGIGVRRSHSGASQASQTSVGKAI</sequence>
<feature type="compositionally biased region" description="Polar residues" evidence="5">
    <location>
        <begin position="456"/>
        <end position="468"/>
    </location>
</feature>
<dbReference type="InterPro" id="IPR051694">
    <property type="entry name" value="Immunoregulatory_rcpt-like"/>
</dbReference>
<feature type="region of interest" description="Disordered" evidence="5">
    <location>
        <begin position="107"/>
        <end position="153"/>
    </location>
</feature>
<evidence type="ECO:0000256" key="2">
    <source>
        <dbReference type="ARBA" id="ARBA00022692"/>
    </source>
</evidence>
<evidence type="ECO:0000256" key="5">
    <source>
        <dbReference type="SAM" id="MobiDB-lite"/>
    </source>
</evidence>
<feature type="region of interest" description="Disordered" evidence="5">
    <location>
        <begin position="551"/>
        <end position="632"/>
    </location>
</feature>
<comment type="caution">
    <text evidence="7">The sequence shown here is derived from an EMBL/GenBank/DDBJ whole genome shotgun (WGS) entry which is preliminary data.</text>
</comment>
<dbReference type="EMBL" id="MU853786">
    <property type="protein sequence ID" value="KAK3941192.1"/>
    <property type="molecule type" value="Genomic_DNA"/>
</dbReference>
<feature type="transmembrane region" description="Helical" evidence="6">
    <location>
        <begin position="161"/>
        <end position="184"/>
    </location>
</feature>
<feature type="region of interest" description="Disordered" evidence="5">
    <location>
        <begin position="406"/>
        <end position="473"/>
    </location>
</feature>
<evidence type="ECO:0000256" key="6">
    <source>
        <dbReference type="SAM" id="Phobius"/>
    </source>
</evidence>
<keyword evidence="8" id="KW-1185">Reference proteome</keyword>
<feature type="compositionally biased region" description="Low complexity" evidence="5">
    <location>
        <begin position="509"/>
        <end position="523"/>
    </location>
</feature>
<keyword evidence="3 6" id="KW-1133">Transmembrane helix</keyword>
<gene>
    <name evidence="7" type="ORF">QBC46DRAFT_259209</name>
</gene>
<dbReference type="GO" id="GO:0071944">
    <property type="term" value="C:cell periphery"/>
    <property type="evidence" value="ECO:0007669"/>
    <property type="project" value="UniProtKB-ARBA"/>
</dbReference>
<evidence type="ECO:0000256" key="4">
    <source>
        <dbReference type="ARBA" id="ARBA00023136"/>
    </source>
</evidence>
<feature type="compositionally biased region" description="Gly residues" evidence="5">
    <location>
        <begin position="603"/>
        <end position="612"/>
    </location>
</feature>
<feature type="region of interest" description="Disordered" evidence="5">
    <location>
        <begin position="486"/>
        <end position="537"/>
    </location>
</feature>
<proteinExistence type="predicted"/>
<dbReference type="AlphaFoldDB" id="A0AAN6S4U8"/>
<feature type="compositionally biased region" description="Polar residues" evidence="5">
    <location>
        <begin position="117"/>
        <end position="130"/>
    </location>
</feature>
<feature type="region of interest" description="Disordered" evidence="5">
    <location>
        <begin position="271"/>
        <end position="294"/>
    </location>
</feature>
<evidence type="ECO:0000313" key="7">
    <source>
        <dbReference type="EMBL" id="KAK3941192.1"/>
    </source>
</evidence>
<feature type="region of interest" description="Disordered" evidence="5">
    <location>
        <begin position="366"/>
        <end position="386"/>
    </location>
</feature>